<comment type="caution">
    <text evidence="2">The sequence shown here is derived from an EMBL/GenBank/DDBJ whole genome shotgun (WGS) entry which is preliminary data.</text>
</comment>
<reference evidence="2" key="1">
    <citation type="submission" date="2020-07" db="EMBL/GenBank/DDBJ databases">
        <title>Multicomponent nature underlies the extraordinary mechanical properties of spider dragline silk.</title>
        <authorList>
            <person name="Kono N."/>
            <person name="Nakamura H."/>
            <person name="Mori M."/>
            <person name="Yoshida Y."/>
            <person name="Ohtoshi R."/>
            <person name="Malay A.D."/>
            <person name="Moran D.A.P."/>
            <person name="Tomita M."/>
            <person name="Numata K."/>
            <person name="Arakawa K."/>
        </authorList>
    </citation>
    <scope>NUCLEOTIDE SEQUENCE</scope>
</reference>
<feature type="transmembrane region" description="Helical" evidence="1">
    <location>
        <begin position="41"/>
        <end position="64"/>
    </location>
</feature>
<keyword evidence="1" id="KW-1133">Transmembrane helix</keyword>
<evidence type="ECO:0000313" key="2">
    <source>
        <dbReference type="EMBL" id="GFR16720.1"/>
    </source>
</evidence>
<name>A0A8X6LNZ2_TRICU</name>
<evidence type="ECO:0000313" key="3">
    <source>
        <dbReference type="Proteomes" id="UP000887116"/>
    </source>
</evidence>
<evidence type="ECO:0000256" key="1">
    <source>
        <dbReference type="SAM" id="Phobius"/>
    </source>
</evidence>
<proteinExistence type="predicted"/>
<dbReference type="AlphaFoldDB" id="A0A8X6LNZ2"/>
<dbReference type="EMBL" id="BMAO01027431">
    <property type="protein sequence ID" value="GFR16720.1"/>
    <property type="molecule type" value="Genomic_DNA"/>
</dbReference>
<keyword evidence="1" id="KW-0472">Membrane</keyword>
<dbReference type="Proteomes" id="UP000887116">
    <property type="component" value="Unassembled WGS sequence"/>
</dbReference>
<accession>A0A8X6LNZ2</accession>
<organism evidence="2 3">
    <name type="scientific">Trichonephila clavata</name>
    <name type="common">Joro spider</name>
    <name type="synonym">Nephila clavata</name>
    <dbReference type="NCBI Taxonomy" id="2740835"/>
    <lineage>
        <taxon>Eukaryota</taxon>
        <taxon>Metazoa</taxon>
        <taxon>Ecdysozoa</taxon>
        <taxon>Arthropoda</taxon>
        <taxon>Chelicerata</taxon>
        <taxon>Arachnida</taxon>
        <taxon>Araneae</taxon>
        <taxon>Araneomorphae</taxon>
        <taxon>Entelegynae</taxon>
        <taxon>Araneoidea</taxon>
        <taxon>Nephilidae</taxon>
        <taxon>Trichonephila</taxon>
    </lineage>
</organism>
<sequence length="98" mass="10831">FFSVFLGSKQPECLEVHHLGDGGTGEKFVQIFVVPDGELKMLGMILVFLLSLAALPSNSSTSAAKYSRQLRDRRELQLRLVQHNFPFGEDGGYDTTGN</sequence>
<protein>
    <submittedName>
        <fullName evidence="2">Uncharacterized protein</fullName>
    </submittedName>
</protein>
<gene>
    <name evidence="2" type="ORF">TNCT_134641</name>
</gene>
<keyword evidence="3" id="KW-1185">Reference proteome</keyword>
<keyword evidence="1" id="KW-0812">Transmembrane</keyword>
<feature type="non-terminal residue" evidence="2">
    <location>
        <position position="1"/>
    </location>
</feature>